<dbReference type="OrthoDB" id="2157345at2759"/>
<keyword evidence="3" id="KW-1185">Reference proteome</keyword>
<protein>
    <submittedName>
        <fullName evidence="2">Uncharacterized protein</fullName>
    </submittedName>
</protein>
<dbReference type="AlphaFoldDB" id="A0A7J7IT99"/>
<name>A0A7J7IT99_BUGNE</name>
<evidence type="ECO:0000313" key="2">
    <source>
        <dbReference type="EMBL" id="KAF6016766.1"/>
    </source>
</evidence>
<gene>
    <name evidence="2" type="ORF">EB796_024929</name>
</gene>
<dbReference type="EMBL" id="VXIV02003470">
    <property type="protein sequence ID" value="KAF6016766.1"/>
    <property type="molecule type" value="Genomic_DNA"/>
</dbReference>
<dbReference type="Proteomes" id="UP000593567">
    <property type="component" value="Unassembled WGS sequence"/>
</dbReference>
<sequence length="83" mass="9407">MMSLPPLKHKMSVINLFDVGQSIHNPNQLLQRYMSIRNDRENGARTDAPVNTADQAVRKQSMPRNDHPLSAGERLQSTSTYDD</sequence>
<comment type="caution">
    <text evidence="2">The sequence shown here is derived from an EMBL/GenBank/DDBJ whole genome shotgun (WGS) entry which is preliminary data.</text>
</comment>
<accession>A0A7J7IT99</accession>
<organism evidence="2 3">
    <name type="scientific">Bugula neritina</name>
    <name type="common">Brown bryozoan</name>
    <name type="synonym">Sertularia neritina</name>
    <dbReference type="NCBI Taxonomy" id="10212"/>
    <lineage>
        <taxon>Eukaryota</taxon>
        <taxon>Metazoa</taxon>
        <taxon>Spiralia</taxon>
        <taxon>Lophotrochozoa</taxon>
        <taxon>Bryozoa</taxon>
        <taxon>Gymnolaemata</taxon>
        <taxon>Cheilostomatida</taxon>
        <taxon>Flustrina</taxon>
        <taxon>Buguloidea</taxon>
        <taxon>Bugulidae</taxon>
        <taxon>Bugula</taxon>
    </lineage>
</organism>
<reference evidence="2" key="1">
    <citation type="submission" date="2020-06" db="EMBL/GenBank/DDBJ databases">
        <title>Draft genome of Bugula neritina, a colonial animal packing powerful symbionts and potential medicines.</title>
        <authorList>
            <person name="Rayko M."/>
        </authorList>
    </citation>
    <scope>NUCLEOTIDE SEQUENCE [LARGE SCALE GENOMIC DNA]</scope>
    <source>
        <strain evidence="2">Kwan_BN1</strain>
    </source>
</reference>
<proteinExistence type="predicted"/>
<feature type="region of interest" description="Disordered" evidence="1">
    <location>
        <begin position="37"/>
        <end position="83"/>
    </location>
</feature>
<evidence type="ECO:0000313" key="3">
    <source>
        <dbReference type="Proteomes" id="UP000593567"/>
    </source>
</evidence>
<evidence type="ECO:0000256" key="1">
    <source>
        <dbReference type="SAM" id="MobiDB-lite"/>
    </source>
</evidence>